<organism evidence="1 2">
    <name type="scientific">Trifolium medium</name>
    <dbReference type="NCBI Taxonomy" id="97028"/>
    <lineage>
        <taxon>Eukaryota</taxon>
        <taxon>Viridiplantae</taxon>
        <taxon>Streptophyta</taxon>
        <taxon>Embryophyta</taxon>
        <taxon>Tracheophyta</taxon>
        <taxon>Spermatophyta</taxon>
        <taxon>Magnoliopsida</taxon>
        <taxon>eudicotyledons</taxon>
        <taxon>Gunneridae</taxon>
        <taxon>Pentapetalae</taxon>
        <taxon>rosids</taxon>
        <taxon>fabids</taxon>
        <taxon>Fabales</taxon>
        <taxon>Fabaceae</taxon>
        <taxon>Papilionoideae</taxon>
        <taxon>50 kb inversion clade</taxon>
        <taxon>NPAAA clade</taxon>
        <taxon>Hologalegina</taxon>
        <taxon>IRL clade</taxon>
        <taxon>Trifolieae</taxon>
        <taxon>Trifolium</taxon>
    </lineage>
</organism>
<evidence type="ECO:0000313" key="1">
    <source>
        <dbReference type="EMBL" id="MCI74351.1"/>
    </source>
</evidence>
<evidence type="ECO:0000313" key="2">
    <source>
        <dbReference type="Proteomes" id="UP000265520"/>
    </source>
</evidence>
<dbReference type="AlphaFoldDB" id="A0A392ULB2"/>
<accession>A0A392ULB2</accession>
<sequence>YIKSSWYMLLCAPIYMSILADQMVAEVV</sequence>
<dbReference type="EMBL" id="LXQA010858685">
    <property type="protein sequence ID" value="MCI74351.1"/>
    <property type="molecule type" value="Genomic_DNA"/>
</dbReference>
<proteinExistence type="predicted"/>
<comment type="caution">
    <text evidence="1">The sequence shown here is derived from an EMBL/GenBank/DDBJ whole genome shotgun (WGS) entry which is preliminary data.</text>
</comment>
<name>A0A392ULB2_9FABA</name>
<keyword evidence="2" id="KW-1185">Reference proteome</keyword>
<feature type="non-terminal residue" evidence="1">
    <location>
        <position position="1"/>
    </location>
</feature>
<protein>
    <submittedName>
        <fullName evidence="1">Uncharacterized protein</fullName>
    </submittedName>
</protein>
<dbReference type="Proteomes" id="UP000265520">
    <property type="component" value="Unassembled WGS sequence"/>
</dbReference>
<reference evidence="1 2" key="1">
    <citation type="journal article" date="2018" name="Front. Plant Sci.">
        <title>Red Clover (Trifolium pratense) and Zigzag Clover (T. medium) - A Picture of Genomic Similarities and Differences.</title>
        <authorList>
            <person name="Dluhosova J."/>
            <person name="Istvanek J."/>
            <person name="Nedelnik J."/>
            <person name="Repkova J."/>
        </authorList>
    </citation>
    <scope>NUCLEOTIDE SEQUENCE [LARGE SCALE GENOMIC DNA]</scope>
    <source>
        <strain evidence="2">cv. 10/8</strain>
        <tissue evidence="1">Leaf</tissue>
    </source>
</reference>